<dbReference type="PANTHER" id="PTHR48475:SF1">
    <property type="entry name" value="RNASE H TYPE-1 DOMAIN-CONTAINING PROTEIN"/>
    <property type="match status" value="1"/>
</dbReference>
<accession>A0AAV3R3K1</accession>
<sequence length="286" mass="32840">MSQGRCLNMSIAYPRKEVTIPVCENWVVPPIFEPQEYEEKEKEEVMTNTIADGVPNDWRQPLIDYFQHGRLPGNLKRRAEIGRRAPCFLYYHDTLFSRSFGEMLLRCLSNTKATQAVIESHTGICGAHQSGVKLHFEFKRMGYYWPTILKNCLDYAQAYKEVSFHHVLTTSQLANGSLQQDIVQSHEENATPYSLVYGTEAVLPLEVQIPSLRVAKVKVRSYQVGDMVLAVIRPIHMQTKNAKLMPKWDSPYVIQEAYPSGAYLMISQEGKKVGPINSRYLKRYYP</sequence>
<protein>
    <submittedName>
        <fullName evidence="1">Uncharacterized protein</fullName>
    </submittedName>
</protein>
<dbReference type="PANTHER" id="PTHR48475">
    <property type="entry name" value="RIBONUCLEASE H"/>
    <property type="match status" value="1"/>
</dbReference>
<evidence type="ECO:0000313" key="2">
    <source>
        <dbReference type="Proteomes" id="UP001454036"/>
    </source>
</evidence>
<evidence type="ECO:0000313" key="1">
    <source>
        <dbReference type="EMBL" id="GAA0170969.1"/>
    </source>
</evidence>
<dbReference type="AlphaFoldDB" id="A0AAV3R3K1"/>
<comment type="caution">
    <text evidence="1">The sequence shown here is derived from an EMBL/GenBank/DDBJ whole genome shotgun (WGS) entry which is preliminary data.</text>
</comment>
<gene>
    <name evidence="1" type="ORF">LIER_25116</name>
</gene>
<reference evidence="1 2" key="1">
    <citation type="submission" date="2024-01" db="EMBL/GenBank/DDBJ databases">
        <title>The complete chloroplast genome sequence of Lithospermum erythrorhizon: insights into the phylogenetic relationship among Boraginaceae species and the maternal lineages of purple gromwells.</title>
        <authorList>
            <person name="Okada T."/>
            <person name="Watanabe K."/>
        </authorList>
    </citation>
    <scope>NUCLEOTIDE SEQUENCE [LARGE SCALE GENOMIC DNA]</scope>
</reference>
<name>A0AAV3R3K1_LITER</name>
<dbReference type="EMBL" id="BAABME010007472">
    <property type="protein sequence ID" value="GAA0170969.1"/>
    <property type="molecule type" value="Genomic_DNA"/>
</dbReference>
<keyword evidence="2" id="KW-1185">Reference proteome</keyword>
<dbReference type="Proteomes" id="UP001454036">
    <property type="component" value="Unassembled WGS sequence"/>
</dbReference>
<proteinExistence type="predicted"/>
<organism evidence="1 2">
    <name type="scientific">Lithospermum erythrorhizon</name>
    <name type="common">Purple gromwell</name>
    <name type="synonym">Lithospermum officinale var. erythrorhizon</name>
    <dbReference type="NCBI Taxonomy" id="34254"/>
    <lineage>
        <taxon>Eukaryota</taxon>
        <taxon>Viridiplantae</taxon>
        <taxon>Streptophyta</taxon>
        <taxon>Embryophyta</taxon>
        <taxon>Tracheophyta</taxon>
        <taxon>Spermatophyta</taxon>
        <taxon>Magnoliopsida</taxon>
        <taxon>eudicotyledons</taxon>
        <taxon>Gunneridae</taxon>
        <taxon>Pentapetalae</taxon>
        <taxon>asterids</taxon>
        <taxon>lamiids</taxon>
        <taxon>Boraginales</taxon>
        <taxon>Boraginaceae</taxon>
        <taxon>Boraginoideae</taxon>
        <taxon>Lithospermeae</taxon>
        <taxon>Lithospermum</taxon>
    </lineage>
</organism>